<dbReference type="OrthoDB" id="9808025at2"/>
<evidence type="ECO:0000313" key="9">
    <source>
        <dbReference type="Proteomes" id="UP000007464"/>
    </source>
</evidence>
<dbReference type="STRING" id="859654.BVAF_298"/>
<keyword evidence="3 5" id="KW-0133">Cell shape</keyword>
<dbReference type="InterPro" id="IPR055342">
    <property type="entry name" value="MreC_beta-barrel_core"/>
</dbReference>
<dbReference type="HOGENOM" id="CLU_042663_2_0_6"/>
<evidence type="ECO:0000259" key="7">
    <source>
        <dbReference type="Pfam" id="PF04085"/>
    </source>
</evidence>
<evidence type="ECO:0000256" key="3">
    <source>
        <dbReference type="ARBA" id="ARBA00022960"/>
    </source>
</evidence>
<evidence type="ECO:0000256" key="2">
    <source>
        <dbReference type="ARBA" id="ARBA00013855"/>
    </source>
</evidence>
<dbReference type="Gene3D" id="2.40.10.340">
    <property type="entry name" value="Rod shape-determining protein MreC, domain 1"/>
    <property type="match status" value="1"/>
</dbReference>
<comment type="similarity">
    <text evidence="1 5">Belongs to the MreC family.</text>
</comment>
<dbReference type="GO" id="GO:0008360">
    <property type="term" value="P:regulation of cell shape"/>
    <property type="evidence" value="ECO:0007669"/>
    <property type="project" value="UniProtKB-KW"/>
</dbReference>
<gene>
    <name evidence="8" type="primary">mreC</name>
    <name evidence="8" type="ordered locus">BVAF_298</name>
</gene>
<keyword evidence="9" id="KW-1185">Reference proteome</keyword>
<dbReference type="GO" id="GO:0005886">
    <property type="term" value="C:plasma membrane"/>
    <property type="evidence" value="ECO:0007669"/>
    <property type="project" value="TreeGrafter"/>
</dbReference>
<keyword evidence="6" id="KW-0472">Membrane</keyword>
<dbReference type="RefSeq" id="WP_013516621.1">
    <property type="nucleotide sequence ID" value="NC_014909.2"/>
</dbReference>
<dbReference type="EMBL" id="CP002189">
    <property type="protein sequence ID" value="ADV33696.1"/>
    <property type="molecule type" value="Genomic_DNA"/>
</dbReference>
<dbReference type="PANTHER" id="PTHR34138">
    <property type="entry name" value="CELL SHAPE-DETERMINING PROTEIN MREC"/>
    <property type="match status" value="1"/>
</dbReference>
<evidence type="ECO:0000256" key="5">
    <source>
        <dbReference type="PIRNR" id="PIRNR038471"/>
    </source>
</evidence>
<feature type="transmembrane region" description="Helical" evidence="6">
    <location>
        <begin position="12"/>
        <end position="30"/>
    </location>
</feature>
<dbReference type="AlphaFoldDB" id="E8Q6U9"/>
<sequence>MLYSRIVKRIPYLELRLIIAVIVSIVMVFADNKFHMFSSFKNCIANYIYLFYYLCDKPNYIFNYVAKVLVTYKELIAENDALRKELFLKNSELLLMDQYKHENLKLYELLNSPVYQEKRKLITKIIFIHVEPNNQQAIINQGKNKNIYVGQPVFAASGVIGQVISVNDFNSRVLLISDFEHALSVQLNRNDANNVYLILMGRGFNLDLYAEYSGNSTDICINDILITSGLDGRFPAGCPVAKISHIEVNSEQDYTIVRAKPIVNLKYLRYAMLILE</sequence>
<dbReference type="Pfam" id="PF04085">
    <property type="entry name" value="MreC"/>
    <property type="match status" value="1"/>
</dbReference>
<name>E8Q6U9_BLOVB</name>
<dbReference type="Proteomes" id="UP000007464">
    <property type="component" value="Chromosome"/>
</dbReference>
<dbReference type="KEGG" id="bva:BVAF_298"/>
<keyword evidence="6" id="KW-0812">Transmembrane</keyword>
<reference evidence="8 9" key="1">
    <citation type="journal article" date="2010" name="BMC Genomics">
        <title>Unprecedented loss of ammonia assimilation capability in a urease-encoding bacterial mutualist.</title>
        <authorList>
            <person name="Williams L.E."/>
            <person name="Wernegreen J.J."/>
        </authorList>
    </citation>
    <scope>NUCLEOTIDE SEQUENCE [LARGE SCALE GENOMIC DNA]</scope>
    <source>
        <strain evidence="8 9">BVAF</strain>
    </source>
</reference>
<dbReference type="InterPro" id="IPR042177">
    <property type="entry name" value="Cell/Rod_1"/>
</dbReference>
<comment type="function">
    <text evidence="5">Involved in formation and maintenance of cell shape.</text>
</comment>
<dbReference type="Gene3D" id="2.40.10.350">
    <property type="entry name" value="Rod shape-determining protein MreC, domain 2"/>
    <property type="match status" value="1"/>
</dbReference>
<evidence type="ECO:0000256" key="6">
    <source>
        <dbReference type="SAM" id="Phobius"/>
    </source>
</evidence>
<dbReference type="NCBIfam" id="TIGR00219">
    <property type="entry name" value="mreC"/>
    <property type="match status" value="1"/>
</dbReference>
<protein>
    <recommendedName>
        <fullName evidence="2 5">Cell shape-determining protein MreC</fullName>
    </recommendedName>
    <alternativeName>
        <fullName evidence="4 5">Cell shape protein MreC</fullName>
    </alternativeName>
</protein>
<feature type="domain" description="Rod shape-determining protein MreC beta-barrel core" evidence="7">
    <location>
        <begin position="126"/>
        <end position="274"/>
    </location>
</feature>
<dbReference type="PANTHER" id="PTHR34138:SF1">
    <property type="entry name" value="CELL SHAPE-DETERMINING PROTEIN MREC"/>
    <property type="match status" value="1"/>
</dbReference>
<dbReference type="PIRSF" id="PIRSF038471">
    <property type="entry name" value="MreC"/>
    <property type="match status" value="1"/>
</dbReference>
<organism evidence="8 9">
    <name type="scientific">Blochmanniella vafra (strain BVAF)</name>
    <dbReference type="NCBI Taxonomy" id="859654"/>
    <lineage>
        <taxon>Bacteria</taxon>
        <taxon>Pseudomonadati</taxon>
        <taxon>Pseudomonadota</taxon>
        <taxon>Gammaproteobacteria</taxon>
        <taxon>Enterobacterales</taxon>
        <taxon>Enterobacteriaceae</taxon>
        <taxon>ant endosymbionts</taxon>
        <taxon>Candidatus Blochmanniella</taxon>
    </lineage>
</organism>
<dbReference type="InterPro" id="IPR007221">
    <property type="entry name" value="MreC"/>
</dbReference>
<keyword evidence="6" id="KW-1133">Transmembrane helix</keyword>
<accession>E8Q6U9</accession>
<evidence type="ECO:0000256" key="1">
    <source>
        <dbReference type="ARBA" id="ARBA00009369"/>
    </source>
</evidence>
<proteinExistence type="inferred from homology"/>
<dbReference type="InterPro" id="IPR042175">
    <property type="entry name" value="Cell/Rod_MreC_2"/>
</dbReference>
<evidence type="ECO:0000313" key="8">
    <source>
        <dbReference type="EMBL" id="ADV33696.1"/>
    </source>
</evidence>
<evidence type="ECO:0000256" key="4">
    <source>
        <dbReference type="ARBA" id="ARBA00032089"/>
    </source>
</evidence>